<reference evidence="2 3" key="1">
    <citation type="journal article" date="2011" name="Stand. Genomic Sci.">
        <title>Non-contiguous finished genome sequence and contextual data of the filamentous soil bacterium Ktedonobacter racemifer type strain (SOSP1-21).</title>
        <authorList>
            <person name="Chang Y.J."/>
            <person name="Land M."/>
            <person name="Hauser L."/>
            <person name="Chertkov O."/>
            <person name="Del Rio T.G."/>
            <person name="Nolan M."/>
            <person name="Copeland A."/>
            <person name="Tice H."/>
            <person name="Cheng J.F."/>
            <person name="Lucas S."/>
            <person name="Han C."/>
            <person name="Goodwin L."/>
            <person name="Pitluck S."/>
            <person name="Ivanova N."/>
            <person name="Ovchinikova G."/>
            <person name="Pati A."/>
            <person name="Chen A."/>
            <person name="Palaniappan K."/>
            <person name="Mavromatis K."/>
            <person name="Liolios K."/>
            <person name="Brettin T."/>
            <person name="Fiebig A."/>
            <person name="Rohde M."/>
            <person name="Abt B."/>
            <person name="Goker M."/>
            <person name="Detter J.C."/>
            <person name="Woyke T."/>
            <person name="Bristow J."/>
            <person name="Eisen J.A."/>
            <person name="Markowitz V."/>
            <person name="Hugenholtz P."/>
            <person name="Kyrpides N.C."/>
            <person name="Klenk H.P."/>
            <person name="Lapidus A."/>
        </authorList>
    </citation>
    <scope>NUCLEOTIDE SEQUENCE [LARGE SCALE GENOMIC DNA]</scope>
    <source>
        <strain evidence="3">DSM 44963</strain>
    </source>
</reference>
<evidence type="ECO:0000256" key="1">
    <source>
        <dbReference type="SAM" id="Phobius"/>
    </source>
</evidence>
<feature type="transmembrane region" description="Helical" evidence="1">
    <location>
        <begin position="133"/>
        <end position="151"/>
    </location>
</feature>
<dbReference type="InParanoid" id="D6TSW0"/>
<dbReference type="RefSeq" id="WP_007914265.1">
    <property type="nucleotide sequence ID" value="NZ_ADVG01000003.1"/>
</dbReference>
<dbReference type="STRING" id="485913.Krac_4482"/>
<dbReference type="EMBL" id="ADVG01000003">
    <property type="protein sequence ID" value="EFH83511.1"/>
    <property type="molecule type" value="Genomic_DNA"/>
</dbReference>
<feature type="transmembrane region" description="Helical" evidence="1">
    <location>
        <begin position="20"/>
        <end position="43"/>
    </location>
</feature>
<accession>D6TSW0</accession>
<feature type="transmembrane region" description="Helical" evidence="1">
    <location>
        <begin position="55"/>
        <end position="82"/>
    </location>
</feature>
<evidence type="ECO:0000313" key="3">
    <source>
        <dbReference type="Proteomes" id="UP000004508"/>
    </source>
</evidence>
<keyword evidence="3" id="KW-1185">Reference proteome</keyword>
<protein>
    <submittedName>
        <fullName evidence="2">Bacitracin resistance protein BacA</fullName>
    </submittedName>
</protein>
<name>D6TSW0_KTERA</name>
<dbReference type="Proteomes" id="UP000004508">
    <property type="component" value="Unassembled WGS sequence"/>
</dbReference>
<evidence type="ECO:0000313" key="2">
    <source>
        <dbReference type="EMBL" id="EFH83511.1"/>
    </source>
</evidence>
<dbReference type="eggNOG" id="COG1968">
    <property type="taxonomic scope" value="Bacteria"/>
</dbReference>
<sequence>MDILIDGLLMGISFLAGAKQGILLTIALTLELLSLGLATLVALRSNGSTSGKSIMMILGLACLSFLGATVGGTVLAGLTGGVKAPDGPWITSLFFKDITPEAIPFFLVGFASAFLCSLVVIHFFLKLIQKVKLIPFALYRIVLSILIYFIVFG</sequence>
<organism evidence="2 3">
    <name type="scientific">Ktedonobacter racemifer DSM 44963</name>
    <dbReference type="NCBI Taxonomy" id="485913"/>
    <lineage>
        <taxon>Bacteria</taxon>
        <taxon>Bacillati</taxon>
        <taxon>Chloroflexota</taxon>
        <taxon>Ktedonobacteria</taxon>
        <taxon>Ktedonobacterales</taxon>
        <taxon>Ktedonobacteraceae</taxon>
        <taxon>Ktedonobacter</taxon>
    </lineage>
</organism>
<feature type="transmembrane region" description="Helical" evidence="1">
    <location>
        <begin position="102"/>
        <end position="121"/>
    </location>
</feature>
<keyword evidence="1" id="KW-0812">Transmembrane</keyword>
<keyword evidence="1" id="KW-0472">Membrane</keyword>
<dbReference type="AlphaFoldDB" id="D6TSW0"/>
<proteinExistence type="predicted"/>
<keyword evidence="1" id="KW-1133">Transmembrane helix</keyword>
<dbReference type="OrthoDB" id="9808289at2"/>
<comment type="caution">
    <text evidence="2">The sequence shown here is derived from an EMBL/GenBank/DDBJ whole genome shotgun (WGS) entry which is preliminary data.</text>
</comment>
<gene>
    <name evidence="2" type="ORF">Krac_4482</name>
</gene>